<organism evidence="6 7">
    <name type="scientific">[Torrubiella] hemipterigena</name>
    <dbReference type="NCBI Taxonomy" id="1531966"/>
    <lineage>
        <taxon>Eukaryota</taxon>
        <taxon>Fungi</taxon>
        <taxon>Dikarya</taxon>
        <taxon>Ascomycota</taxon>
        <taxon>Pezizomycotina</taxon>
        <taxon>Sordariomycetes</taxon>
        <taxon>Hypocreomycetidae</taxon>
        <taxon>Hypocreales</taxon>
        <taxon>Clavicipitaceae</taxon>
        <taxon>Clavicipitaceae incertae sedis</taxon>
        <taxon>'Torrubiella' clade</taxon>
    </lineage>
</organism>
<feature type="region of interest" description="Disordered" evidence="4">
    <location>
        <begin position="170"/>
        <end position="198"/>
    </location>
</feature>
<dbReference type="Gene3D" id="4.10.240.10">
    <property type="entry name" value="Zn(2)-C6 fungal-type DNA-binding domain"/>
    <property type="match status" value="1"/>
</dbReference>
<sequence>MSLDTPPIDNLSVHEDGPTEPAQPWDRRRDKRQLSCTFCRRRKVRCDRQLPCNTCVSRGIAMDCTYSQGSKKKGASSVGDRIRELESLVSSLLQQQQDAHSPPGTSINRPMTETLSWQNTGDDLNWANATTDMNALSNLHVQQFTQEHVRPISAIPGVPAAPAAPAVTVASGTQPRDMGSPTAHKSASELASIRGSPRSTKYVDSSHWASVLDGISQLKNQYEMEEEERRAAADDEAVEEQNPGPRLLYQPVYVTRADILASLPERSLVDRLVARYFNEKNPLLLVLHSNQFQREYEAFWQNPEDVSIHWIGLLFSVICITLRSMQASENLDGFDNQHLMGLFHERAAQCLILGKYTNGGKYALETLLHHCVNEVFLHTDTERGIWFLVGDIVQLAVSLGYHRDPSRFPNISPFDGEMRRRVWAAVMQFDFRLSVRMGLPRLIKSQDYDTAEPRNIFDEDFSMESLEIRPSRPETEVTPMLFNLARSRIDNTSRQVLDLVSGGEEPSYHEILEMNQKLQKANADLPHVFQWQPLHQSFATSPRILLARIWLQLAIHRLVIWLHRKYLSRSYSHAEYDHSRSACVAAAMKTLELQQILDQEMRPAGRLYSVKHTQSPLIQSPMLLAVSVLCYYLELAKTAPDIPVDSALDAKIESLLRTTYPTWLQSSNVSRDAQEATHHLSIALGLQARQDEDPVPPINNFYMEQEAWDAYRDCVADFSESFYVDLTGAIDPSLLFPFTEKSYQLS</sequence>
<dbReference type="Proteomes" id="UP000039046">
    <property type="component" value="Unassembled WGS sequence"/>
</dbReference>
<evidence type="ECO:0000256" key="3">
    <source>
        <dbReference type="ARBA" id="ARBA00023242"/>
    </source>
</evidence>
<dbReference type="InterPro" id="IPR050613">
    <property type="entry name" value="Sec_Metabolite_Reg"/>
</dbReference>
<evidence type="ECO:0000259" key="5">
    <source>
        <dbReference type="PROSITE" id="PS50048"/>
    </source>
</evidence>
<keyword evidence="7" id="KW-1185">Reference proteome</keyword>
<dbReference type="SMART" id="SM00906">
    <property type="entry name" value="Fungal_trans"/>
    <property type="match status" value="1"/>
</dbReference>
<comment type="subcellular location">
    <subcellularLocation>
        <location evidence="1">Nucleus</location>
    </subcellularLocation>
</comment>
<dbReference type="PANTHER" id="PTHR31001:SF74">
    <property type="entry name" value="ZN(II)2CYS6 TRANSCRIPTION FACTOR (EUROFUNG)"/>
    <property type="match status" value="1"/>
</dbReference>
<dbReference type="GO" id="GO:0006351">
    <property type="term" value="P:DNA-templated transcription"/>
    <property type="evidence" value="ECO:0007669"/>
    <property type="project" value="InterPro"/>
</dbReference>
<name>A0A0A1TIP6_9HYPO</name>
<dbReference type="CDD" id="cd00067">
    <property type="entry name" value="GAL4"/>
    <property type="match status" value="1"/>
</dbReference>
<dbReference type="InterPro" id="IPR001138">
    <property type="entry name" value="Zn2Cys6_DnaBD"/>
</dbReference>
<dbReference type="OrthoDB" id="4935007at2759"/>
<dbReference type="CDD" id="cd12148">
    <property type="entry name" value="fungal_TF_MHR"/>
    <property type="match status" value="1"/>
</dbReference>
<evidence type="ECO:0000313" key="7">
    <source>
        <dbReference type="Proteomes" id="UP000039046"/>
    </source>
</evidence>
<dbReference type="InterPro" id="IPR036864">
    <property type="entry name" value="Zn2-C6_fun-type_DNA-bd_sf"/>
</dbReference>
<accession>A0A0A1TIP6</accession>
<evidence type="ECO:0000313" key="6">
    <source>
        <dbReference type="EMBL" id="CEJ90338.1"/>
    </source>
</evidence>
<proteinExistence type="predicted"/>
<feature type="domain" description="Zn(2)-C6 fungal-type" evidence="5">
    <location>
        <begin position="35"/>
        <end position="66"/>
    </location>
</feature>
<dbReference type="Pfam" id="PF00172">
    <property type="entry name" value="Zn_clus"/>
    <property type="match status" value="1"/>
</dbReference>
<feature type="region of interest" description="Disordered" evidence="4">
    <location>
        <begin position="1"/>
        <end position="27"/>
    </location>
</feature>
<dbReference type="InterPro" id="IPR007219">
    <property type="entry name" value="XnlR_reg_dom"/>
</dbReference>
<protein>
    <recommendedName>
        <fullName evidence="5">Zn(2)-C6 fungal-type domain-containing protein</fullName>
    </recommendedName>
</protein>
<dbReference type="GO" id="GO:0003677">
    <property type="term" value="F:DNA binding"/>
    <property type="evidence" value="ECO:0007669"/>
    <property type="project" value="InterPro"/>
</dbReference>
<evidence type="ECO:0000256" key="1">
    <source>
        <dbReference type="ARBA" id="ARBA00004123"/>
    </source>
</evidence>
<dbReference type="SUPFAM" id="SSF57701">
    <property type="entry name" value="Zn2/Cys6 DNA-binding domain"/>
    <property type="match status" value="1"/>
</dbReference>
<dbReference type="GO" id="GO:0005634">
    <property type="term" value="C:nucleus"/>
    <property type="evidence" value="ECO:0007669"/>
    <property type="project" value="UniProtKB-SubCell"/>
</dbReference>
<dbReference type="SMART" id="SM00066">
    <property type="entry name" value="GAL4"/>
    <property type="match status" value="1"/>
</dbReference>
<dbReference type="PANTHER" id="PTHR31001">
    <property type="entry name" value="UNCHARACTERIZED TRANSCRIPTIONAL REGULATORY PROTEIN"/>
    <property type="match status" value="1"/>
</dbReference>
<dbReference type="STRING" id="1531966.A0A0A1TIP6"/>
<reference evidence="6 7" key="1">
    <citation type="journal article" date="2015" name="Genome Announc.">
        <title>Draft Genome Sequence and Gene Annotation of the Entomopathogenic Fungus Verticillium hemipterigenum.</title>
        <authorList>
            <person name="Horn F."/>
            <person name="Habel A."/>
            <person name="Scharf D.H."/>
            <person name="Dworschak J."/>
            <person name="Brakhage A.A."/>
            <person name="Guthke R."/>
            <person name="Hertweck C."/>
            <person name="Linde J."/>
        </authorList>
    </citation>
    <scope>NUCLEOTIDE SEQUENCE [LARGE SCALE GENOMIC DNA]</scope>
</reference>
<keyword evidence="3" id="KW-0539">Nucleus</keyword>
<dbReference type="HOGENOM" id="CLU_007426_4_0_1"/>
<dbReference type="EMBL" id="CDHN01000003">
    <property type="protein sequence ID" value="CEJ90338.1"/>
    <property type="molecule type" value="Genomic_DNA"/>
</dbReference>
<dbReference type="GO" id="GO:0000981">
    <property type="term" value="F:DNA-binding transcription factor activity, RNA polymerase II-specific"/>
    <property type="evidence" value="ECO:0007669"/>
    <property type="project" value="InterPro"/>
</dbReference>
<evidence type="ECO:0000256" key="4">
    <source>
        <dbReference type="SAM" id="MobiDB-lite"/>
    </source>
</evidence>
<dbReference type="PROSITE" id="PS00463">
    <property type="entry name" value="ZN2_CY6_FUNGAL_1"/>
    <property type="match status" value="1"/>
</dbReference>
<dbReference type="PROSITE" id="PS50048">
    <property type="entry name" value="ZN2_CY6_FUNGAL_2"/>
    <property type="match status" value="1"/>
</dbReference>
<keyword evidence="2" id="KW-0479">Metal-binding</keyword>
<dbReference type="AlphaFoldDB" id="A0A0A1TIP6"/>
<dbReference type="Pfam" id="PF04082">
    <property type="entry name" value="Fungal_trans"/>
    <property type="match status" value="1"/>
</dbReference>
<gene>
    <name evidence="6" type="ORF">VHEMI06129</name>
</gene>
<evidence type="ECO:0000256" key="2">
    <source>
        <dbReference type="ARBA" id="ARBA00022723"/>
    </source>
</evidence>
<dbReference type="GO" id="GO:0008270">
    <property type="term" value="F:zinc ion binding"/>
    <property type="evidence" value="ECO:0007669"/>
    <property type="project" value="InterPro"/>
</dbReference>